<feature type="compositionally biased region" description="Low complexity" evidence="4">
    <location>
        <begin position="169"/>
        <end position="185"/>
    </location>
</feature>
<feature type="region of interest" description="Disordered" evidence="4">
    <location>
        <begin position="1"/>
        <end position="223"/>
    </location>
</feature>
<evidence type="ECO:0000256" key="2">
    <source>
        <dbReference type="ARBA" id="ARBA00022803"/>
    </source>
</evidence>
<dbReference type="Pfam" id="PF13181">
    <property type="entry name" value="TPR_8"/>
    <property type="match status" value="1"/>
</dbReference>
<dbReference type="AlphaFoldDB" id="A0A9K3L8G2"/>
<reference evidence="5" key="2">
    <citation type="submission" date="2021-04" db="EMBL/GenBank/DDBJ databases">
        <authorList>
            <person name="Podell S."/>
        </authorList>
    </citation>
    <scope>NUCLEOTIDE SEQUENCE</scope>
    <source>
        <strain evidence="5">Hildebrandi</strain>
    </source>
</reference>
<feature type="compositionally biased region" description="Low complexity" evidence="4">
    <location>
        <begin position="205"/>
        <end position="217"/>
    </location>
</feature>
<feature type="compositionally biased region" description="Basic and acidic residues" evidence="4">
    <location>
        <begin position="21"/>
        <end position="43"/>
    </location>
</feature>
<dbReference type="Proteomes" id="UP000693970">
    <property type="component" value="Unassembled WGS sequence"/>
</dbReference>
<dbReference type="InterPro" id="IPR019734">
    <property type="entry name" value="TPR_rpt"/>
</dbReference>
<dbReference type="PANTHER" id="PTHR45641">
    <property type="entry name" value="TETRATRICOPEPTIDE REPEAT PROTEIN (AFU_ORTHOLOGUE AFUA_6G03870)"/>
    <property type="match status" value="1"/>
</dbReference>
<feature type="repeat" description="TPR" evidence="3">
    <location>
        <begin position="771"/>
        <end position="804"/>
    </location>
</feature>
<dbReference type="OrthoDB" id="45117at2759"/>
<reference evidence="5" key="1">
    <citation type="journal article" date="2021" name="Sci. Rep.">
        <title>Diploid genomic architecture of Nitzschia inconspicua, an elite biomass production diatom.</title>
        <authorList>
            <person name="Oliver A."/>
            <person name="Podell S."/>
            <person name="Pinowska A."/>
            <person name="Traller J.C."/>
            <person name="Smith S.R."/>
            <person name="McClure R."/>
            <person name="Beliaev A."/>
            <person name="Bohutskyi P."/>
            <person name="Hill E.A."/>
            <person name="Rabines A."/>
            <person name="Zheng H."/>
            <person name="Allen L.Z."/>
            <person name="Kuo A."/>
            <person name="Grigoriev I.V."/>
            <person name="Allen A.E."/>
            <person name="Hazlebeck D."/>
            <person name="Allen E.E."/>
        </authorList>
    </citation>
    <scope>NUCLEOTIDE SEQUENCE</scope>
    <source>
        <strain evidence="5">Hildebrandi</strain>
    </source>
</reference>
<name>A0A9K3L8G2_9STRA</name>
<feature type="compositionally biased region" description="Low complexity" evidence="4">
    <location>
        <begin position="282"/>
        <end position="303"/>
    </location>
</feature>
<feature type="compositionally biased region" description="Low complexity" evidence="4">
    <location>
        <begin position="117"/>
        <end position="134"/>
    </location>
</feature>
<sequence>MSLPQLSTRPKQYAGYQPVEVTHDDYRKTVGYRIDRDDDHNNNDEDEGRNCMDPPRSMTRRIGNMLMPPRNHHSHNHHKKTESHPTDRDNNSDSNNSDKTAADPSVVNPYPRDHSPSRSQSGSSVSGFSHQQSVANKTVDSQVTLKVSNTQTVPSPPRRTSRESKTIHSTSSTTNPTNPYSGNNNKESTWKAFKRLVKGGQKAATTSHHSTQHPSTPQRKHAVSYDTAQAIFGATWRQHRSNSTLSNAYPIRKRIVSDEGKHRFLGYHSTPTNRESSKNIWTRWSQSSSSSSSSLSVTTSSRRNSQRRDRSHVSSSGTASVPGYHYGGHSQRPIDHVIRGRLDGVDILSLGPVSRSSLPALSETAQRNMDKKSSSPFAYIQKEETDLARNGGDGKQSDGNHAVDPLRICFTDMPSTATPADLVADMIWTSGGKDQPEILLEGFHPGGSDRWTVRINSSNIHIQNNHNIHQEDQYFLSSTGSHQSYNDSRCPPTLQSTVDDDESTALSSFATEDGSSNMPTNILWNNLWGKRATAPPIPSYMQTAPTTITKSTTATTTDDDDPFFQNSESFDEEDEVLKFASSCNVPFDLDEDAFIINSPDHLQSVHELAMVSLQSRHFDAAQKTFQKLLRGLDGSKKFAHLVGSTHHNIGMIQLLHGQFADAVKSFEHATQARIEYLPPDHPDIAVSLQRKAMAYFALAAFNKAESCLEAAINFFPKDHVTRAKILNNIGVVRYQLQDYNKALKSFTSALEMQRQWLEGPVKRESIVYDASVTLINMGKVYLRKGDYDLAYFVFEEACLMQTSSFRKDHDIVLVSLDNMARVHAKNGNQAEALRIFTSLARSQEARYGADSEACIETIGMKGVAHFKLLEFEEAMECMNRVYRWQKKHLSFCHPATNVTKEKIKQIQRCIKGEEELWV</sequence>
<dbReference type="EMBL" id="JAGRRH010000015">
    <property type="protein sequence ID" value="KAG7357577.1"/>
    <property type="molecule type" value="Genomic_DNA"/>
</dbReference>
<feature type="compositionally biased region" description="Polar residues" evidence="4">
    <location>
        <begin position="1"/>
        <end position="10"/>
    </location>
</feature>
<evidence type="ECO:0000256" key="3">
    <source>
        <dbReference type="PROSITE-ProRule" id="PRU00339"/>
    </source>
</evidence>
<feature type="region of interest" description="Disordered" evidence="4">
    <location>
        <begin position="264"/>
        <end position="332"/>
    </location>
</feature>
<keyword evidence="6" id="KW-1185">Reference proteome</keyword>
<feature type="repeat" description="TPR" evidence="3">
    <location>
        <begin position="723"/>
        <end position="756"/>
    </location>
</feature>
<evidence type="ECO:0000313" key="5">
    <source>
        <dbReference type="EMBL" id="KAG7357577.1"/>
    </source>
</evidence>
<feature type="compositionally biased region" description="Basic and acidic residues" evidence="4">
    <location>
        <begin position="82"/>
        <end position="91"/>
    </location>
</feature>
<organism evidence="5 6">
    <name type="scientific">Nitzschia inconspicua</name>
    <dbReference type="NCBI Taxonomy" id="303405"/>
    <lineage>
        <taxon>Eukaryota</taxon>
        <taxon>Sar</taxon>
        <taxon>Stramenopiles</taxon>
        <taxon>Ochrophyta</taxon>
        <taxon>Bacillariophyta</taxon>
        <taxon>Bacillariophyceae</taxon>
        <taxon>Bacillariophycidae</taxon>
        <taxon>Bacillariales</taxon>
        <taxon>Bacillariaceae</taxon>
        <taxon>Nitzschia</taxon>
    </lineage>
</organism>
<comment type="caution">
    <text evidence="5">The sequence shown here is derived from an EMBL/GenBank/DDBJ whole genome shotgun (WGS) entry which is preliminary data.</text>
</comment>
<protein>
    <submittedName>
        <fullName evidence="5">Expressed tetratricopeptide repeat protein</fullName>
    </submittedName>
</protein>
<proteinExistence type="predicted"/>
<evidence type="ECO:0000256" key="1">
    <source>
        <dbReference type="ARBA" id="ARBA00022737"/>
    </source>
</evidence>
<gene>
    <name evidence="5" type="ORF">IV203_002265</name>
</gene>
<keyword evidence="1" id="KW-0677">Repeat</keyword>
<dbReference type="SMART" id="SM00028">
    <property type="entry name" value="TPR"/>
    <property type="match status" value="5"/>
</dbReference>
<dbReference type="Pfam" id="PF13424">
    <property type="entry name" value="TPR_12"/>
    <property type="match status" value="2"/>
</dbReference>
<evidence type="ECO:0000313" key="6">
    <source>
        <dbReference type="Proteomes" id="UP000693970"/>
    </source>
</evidence>
<feature type="compositionally biased region" description="Polar residues" evidence="4">
    <location>
        <begin position="135"/>
        <end position="153"/>
    </location>
</feature>
<accession>A0A9K3L8G2</accession>
<evidence type="ECO:0000256" key="4">
    <source>
        <dbReference type="SAM" id="MobiDB-lite"/>
    </source>
</evidence>
<dbReference type="PROSITE" id="PS50005">
    <property type="entry name" value="TPR"/>
    <property type="match status" value="2"/>
</dbReference>
<feature type="compositionally biased region" description="Basic residues" evidence="4">
    <location>
        <begin position="70"/>
        <end position="81"/>
    </location>
</feature>
<keyword evidence="2 3" id="KW-0802">TPR repeat</keyword>
<dbReference type="PANTHER" id="PTHR45641:SF19">
    <property type="entry name" value="NEPHROCYSTIN-3"/>
    <property type="match status" value="1"/>
</dbReference>
<feature type="compositionally biased region" description="Polar residues" evidence="4">
    <location>
        <begin position="269"/>
        <end position="280"/>
    </location>
</feature>